<comment type="caution">
    <text evidence="2">The sequence shown here is derived from an EMBL/GenBank/DDBJ whole genome shotgun (WGS) entry which is preliminary data.</text>
</comment>
<protein>
    <submittedName>
        <fullName evidence="2">Uncharacterized protein</fullName>
    </submittedName>
</protein>
<organism evidence="2 3">
    <name type="scientific">Paratrimastix pyriformis</name>
    <dbReference type="NCBI Taxonomy" id="342808"/>
    <lineage>
        <taxon>Eukaryota</taxon>
        <taxon>Metamonada</taxon>
        <taxon>Preaxostyla</taxon>
        <taxon>Paratrimastigidae</taxon>
        <taxon>Paratrimastix</taxon>
    </lineage>
</organism>
<evidence type="ECO:0000313" key="2">
    <source>
        <dbReference type="EMBL" id="KAJ4452842.1"/>
    </source>
</evidence>
<accession>A0ABQ8U3M2</accession>
<keyword evidence="3" id="KW-1185">Reference proteome</keyword>
<feature type="compositionally biased region" description="Polar residues" evidence="1">
    <location>
        <begin position="343"/>
        <end position="363"/>
    </location>
</feature>
<dbReference type="EMBL" id="JAPMOS010000374">
    <property type="protein sequence ID" value="KAJ4452842.1"/>
    <property type="molecule type" value="Genomic_DNA"/>
</dbReference>
<name>A0ABQ8U3M2_9EUKA</name>
<reference evidence="2" key="1">
    <citation type="journal article" date="2022" name="bioRxiv">
        <title>Genomics of Preaxostyla Flagellates Illuminates Evolutionary Transitions and the Path Towards Mitochondrial Loss.</title>
        <authorList>
            <person name="Novak L.V.F."/>
            <person name="Treitli S.C."/>
            <person name="Pyrih J."/>
            <person name="Halakuc P."/>
            <person name="Pipaliya S.V."/>
            <person name="Vacek V."/>
            <person name="Brzon O."/>
            <person name="Soukal P."/>
            <person name="Eme L."/>
            <person name="Dacks J.B."/>
            <person name="Karnkowska A."/>
            <person name="Elias M."/>
            <person name="Hampl V."/>
        </authorList>
    </citation>
    <scope>NUCLEOTIDE SEQUENCE</scope>
    <source>
        <strain evidence="2">RCP-MX</strain>
    </source>
</reference>
<evidence type="ECO:0000256" key="1">
    <source>
        <dbReference type="SAM" id="MobiDB-lite"/>
    </source>
</evidence>
<dbReference type="Proteomes" id="UP001141327">
    <property type="component" value="Unassembled WGS sequence"/>
</dbReference>
<feature type="region of interest" description="Disordered" evidence="1">
    <location>
        <begin position="338"/>
        <end position="368"/>
    </location>
</feature>
<gene>
    <name evidence="2" type="ORF">PAPYR_12877</name>
</gene>
<sequence>MSIGQLSNVDVSTGLVDKQILLYDATSQCWKNSAANESTTAKYNTITEMSAGNGTSVNNVLLASGKITATNAQITSFTTAGLVHCDASGNMSSSTLINSDITDGTINDSKLNTISTAGKIANSATTATDASSASTIVLRNASGDTKVNNLSANTVLANSVKSLTSGNLDIQSNGNVNIDINPALFSVQHDLRRAMACEITAVNDDLDDATIAFIEKHASILDEEDPFLCFIDELDDHRAIFRSMDQLSRLSFTSTMIPEFGKLFGYLVASEKRIPSTKLLQRISLSILRSAGGDQSLCCQKLAQLIQFICGATIFNLESSSKPVTVSRVSMATPVPARPVASVNPSTASPQSGLCPKSPSTVKQPPGKVTAHCIDPSAARFSLEVVRVGHYQMVHGDADAQRQEVPM</sequence>
<proteinExistence type="predicted"/>
<evidence type="ECO:0000313" key="3">
    <source>
        <dbReference type="Proteomes" id="UP001141327"/>
    </source>
</evidence>